<dbReference type="InterPro" id="IPR007499">
    <property type="entry name" value="ERF_bacteria_virus"/>
</dbReference>
<dbReference type="AlphaFoldDB" id="A0A916N1D5"/>
<dbReference type="Pfam" id="PF04404">
    <property type="entry name" value="ERF"/>
    <property type="match status" value="1"/>
</dbReference>
<dbReference type="Proteomes" id="UP000672934">
    <property type="component" value="Unassembled WGS sequence"/>
</dbReference>
<comment type="caution">
    <text evidence="1">The sequence shown here is derived from an EMBL/GenBank/DDBJ whole genome shotgun (WGS) entry which is preliminary data.</text>
</comment>
<dbReference type="RefSeq" id="WP_211945218.1">
    <property type="nucleotide sequence ID" value="NZ_CAJPUY010000001.1"/>
</dbReference>
<organism evidence="1 2">
    <name type="scientific">Cupriavidus yeoncheonensis</name>
    <dbReference type="NCBI Taxonomy" id="1462994"/>
    <lineage>
        <taxon>Bacteria</taxon>
        <taxon>Pseudomonadati</taxon>
        <taxon>Pseudomonadota</taxon>
        <taxon>Betaproteobacteria</taxon>
        <taxon>Burkholderiales</taxon>
        <taxon>Burkholderiaceae</taxon>
        <taxon>Cupriavidus</taxon>
    </lineage>
</organism>
<name>A0A916N1D5_9BURK</name>
<sequence length="214" mass="23087">MNAPERIADLPTVDVNLIPGPAPESLGQLFEALATAQGEFMPIAKNRTAYVIPKDMGERPYTFEYADMQEIRDKTTPALSRHALALIQIVSDKPNGGTHIRTIIAHKSAARIESSLSLVRGDADIKSFGASITILRRYIVTAMLNVAGEADLDDSSDPDAGAGLSPVAADVHTGMRDATTIGELSKIMGGLDKADKGRYSDYFNQRMQELREAA</sequence>
<evidence type="ECO:0000313" key="1">
    <source>
        <dbReference type="EMBL" id="CAG2126835.1"/>
    </source>
</evidence>
<reference evidence="1" key="1">
    <citation type="submission" date="2021-03" db="EMBL/GenBank/DDBJ databases">
        <authorList>
            <person name="Peeters C."/>
        </authorList>
    </citation>
    <scope>NUCLEOTIDE SEQUENCE</scope>
    <source>
        <strain evidence="1">LMG 31506</strain>
    </source>
</reference>
<protein>
    <recommendedName>
        <fullName evidence="3">ERF family protein</fullName>
    </recommendedName>
</protein>
<keyword evidence="2" id="KW-1185">Reference proteome</keyword>
<evidence type="ECO:0000313" key="2">
    <source>
        <dbReference type="Proteomes" id="UP000672934"/>
    </source>
</evidence>
<accession>A0A916N1D5</accession>
<proteinExistence type="predicted"/>
<evidence type="ECO:0008006" key="3">
    <source>
        <dbReference type="Google" id="ProtNLM"/>
    </source>
</evidence>
<gene>
    <name evidence="1" type="ORF">LMG31506_00196</name>
</gene>
<dbReference type="EMBL" id="CAJPUY010000001">
    <property type="protein sequence ID" value="CAG2126835.1"/>
    <property type="molecule type" value="Genomic_DNA"/>
</dbReference>